<dbReference type="AlphaFoldDB" id="A0A7W6S1H6"/>
<evidence type="ECO:0000256" key="1">
    <source>
        <dbReference type="SAM" id="Phobius"/>
    </source>
</evidence>
<accession>A0A7W6S1H6</accession>
<keyword evidence="1" id="KW-0812">Transmembrane</keyword>
<reference evidence="2 3" key="1">
    <citation type="submission" date="2020-08" db="EMBL/GenBank/DDBJ databases">
        <title>Genome sequencing of Purple Non-Sulfur Bacteria from various extreme environments.</title>
        <authorList>
            <person name="Mayer M."/>
        </authorList>
    </citation>
    <scope>NUCLEOTIDE SEQUENCE [LARGE SCALE GENOMIC DNA]</scope>
    <source>
        <strain evidence="2 3">JA135</strain>
    </source>
</reference>
<keyword evidence="3" id="KW-1185">Reference proteome</keyword>
<dbReference type="RefSeq" id="WP_184436647.1">
    <property type="nucleotide sequence ID" value="NZ_JACIGI010000029.1"/>
</dbReference>
<evidence type="ECO:0000313" key="3">
    <source>
        <dbReference type="Proteomes" id="UP000555728"/>
    </source>
</evidence>
<evidence type="ECO:0000313" key="2">
    <source>
        <dbReference type="EMBL" id="MBB4287168.1"/>
    </source>
</evidence>
<proteinExistence type="predicted"/>
<gene>
    <name evidence="2" type="ORF">GGD88_002912</name>
</gene>
<comment type="caution">
    <text evidence="2">The sequence shown here is derived from an EMBL/GenBank/DDBJ whole genome shotgun (WGS) entry which is preliminary data.</text>
</comment>
<organism evidence="2 3">
    <name type="scientific">Roseospira goensis</name>
    <dbReference type="NCBI Taxonomy" id="391922"/>
    <lineage>
        <taxon>Bacteria</taxon>
        <taxon>Pseudomonadati</taxon>
        <taxon>Pseudomonadota</taxon>
        <taxon>Alphaproteobacteria</taxon>
        <taxon>Rhodospirillales</taxon>
        <taxon>Rhodospirillaceae</taxon>
        <taxon>Roseospira</taxon>
    </lineage>
</organism>
<keyword evidence="1" id="KW-0472">Membrane</keyword>
<sequence length="68" mass="6740">MLAIRLSFYAVAVLFAVLGVQQGWHAVAALGADPGADPGDGGGIIAALSAVACFVAAAGTVWVTLKLE</sequence>
<dbReference type="EMBL" id="JACIGI010000029">
    <property type="protein sequence ID" value="MBB4287168.1"/>
    <property type="molecule type" value="Genomic_DNA"/>
</dbReference>
<feature type="transmembrane region" description="Helical" evidence="1">
    <location>
        <begin position="44"/>
        <end position="65"/>
    </location>
</feature>
<name>A0A7W6S1H6_9PROT</name>
<dbReference type="Proteomes" id="UP000555728">
    <property type="component" value="Unassembled WGS sequence"/>
</dbReference>
<keyword evidence="1" id="KW-1133">Transmembrane helix</keyword>
<protein>
    <submittedName>
        <fullName evidence="2">Uncharacterized protein</fullName>
    </submittedName>
</protein>